<feature type="region of interest" description="Disordered" evidence="1">
    <location>
        <begin position="1"/>
        <end position="58"/>
    </location>
</feature>
<protein>
    <submittedName>
        <fullName evidence="2">Uncharacterized protein</fullName>
    </submittedName>
</protein>
<feature type="compositionally biased region" description="Polar residues" evidence="1">
    <location>
        <begin position="39"/>
        <end position="51"/>
    </location>
</feature>
<comment type="caution">
    <text evidence="2">The sequence shown here is derived from an EMBL/GenBank/DDBJ whole genome shotgun (WGS) entry which is preliminary data.</text>
</comment>
<keyword evidence="3" id="KW-1185">Reference proteome</keyword>
<evidence type="ECO:0000313" key="2">
    <source>
        <dbReference type="EMBL" id="GEM41962.1"/>
    </source>
</evidence>
<proteinExistence type="predicted"/>
<dbReference type="Proteomes" id="UP000321424">
    <property type="component" value="Unassembled WGS sequence"/>
</dbReference>
<dbReference type="EMBL" id="BJXA01000060">
    <property type="protein sequence ID" value="GEM41962.1"/>
    <property type="molecule type" value="Genomic_DNA"/>
</dbReference>
<name>A0A511MMX2_9NOCA</name>
<sequence length="58" mass="5979">MLNRNKRKPTRTSSTPRSANDQAAPVTYFGGGSVEATHTAPSAPSCDTSFSAGDCGAF</sequence>
<dbReference type="AlphaFoldDB" id="A0A511MMX2"/>
<reference evidence="2 3" key="1">
    <citation type="submission" date="2019-07" db="EMBL/GenBank/DDBJ databases">
        <title>Whole genome shotgun sequence of Nocardia ninae NBRC 108245.</title>
        <authorList>
            <person name="Hosoyama A."/>
            <person name="Uohara A."/>
            <person name="Ohji S."/>
            <person name="Ichikawa N."/>
        </authorList>
    </citation>
    <scope>NUCLEOTIDE SEQUENCE [LARGE SCALE GENOMIC DNA]</scope>
    <source>
        <strain evidence="2 3">NBRC 108245</strain>
    </source>
</reference>
<accession>A0A511MMX2</accession>
<evidence type="ECO:0000313" key="3">
    <source>
        <dbReference type="Proteomes" id="UP000321424"/>
    </source>
</evidence>
<feature type="compositionally biased region" description="Basic residues" evidence="1">
    <location>
        <begin position="1"/>
        <end position="10"/>
    </location>
</feature>
<feature type="compositionally biased region" description="Polar residues" evidence="1">
    <location>
        <begin position="11"/>
        <end position="21"/>
    </location>
</feature>
<evidence type="ECO:0000256" key="1">
    <source>
        <dbReference type="SAM" id="MobiDB-lite"/>
    </source>
</evidence>
<gene>
    <name evidence="2" type="ORF">NN4_64810</name>
</gene>
<organism evidence="2 3">
    <name type="scientific">Nocardia ninae NBRC 108245</name>
    <dbReference type="NCBI Taxonomy" id="1210091"/>
    <lineage>
        <taxon>Bacteria</taxon>
        <taxon>Bacillati</taxon>
        <taxon>Actinomycetota</taxon>
        <taxon>Actinomycetes</taxon>
        <taxon>Mycobacteriales</taxon>
        <taxon>Nocardiaceae</taxon>
        <taxon>Nocardia</taxon>
    </lineage>
</organism>